<sequence>MQKCTTIGRPLRLDFVTPTIDHISSSSNSPTSPTTAKQKQARRTNYPARRTEYLQRIPVTVIDYVTPTIDHISSSSNSPTSPTAQPPAARRTVSAEPTAPRRTARRVLVQADSDVTAGGPRSAQVSSLAIRGRRVNTRLDGLLELTAQHRAATRDANVSTRPDRPLRQTARDTEHPDAEATQQRSVCGGGCGGAECGCGCGPAAAVELRPTSPPADVATIAHVTRPARRKSITMFTIAGHHFRKVARFSKDDRCRYCAKPMDAFVAEGHKCTDCKQLFHLKCIQNGGVVQVPCRVTSSTHVSVAARRKLRKRSAARQGGAAPSLPPGAAPASSHHHHHAQFSLTGTSEFTDRTDKIISDVRELQKMQDFITKKV</sequence>
<dbReference type="OrthoDB" id="312459at2759"/>
<dbReference type="GO" id="GO:0005884">
    <property type="term" value="C:actin filament"/>
    <property type="evidence" value="ECO:0007669"/>
    <property type="project" value="TreeGrafter"/>
</dbReference>
<evidence type="ECO:0000256" key="3">
    <source>
        <dbReference type="ARBA" id="ARBA00022723"/>
    </source>
</evidence>
<dbReference type="Proteomes" id="UP000291343">
    <property type="component" value="Unassembled WGS sequence"/>
</dbReference>
<reference evidence="7 8" key="1">
    <citation type="journal article" date="2017" name="Gigascience">
        <title>Genome sequence of the small brown planthopper, Laodelphax striatellus.</title>
        <authorList>
            <person name="Zhu J."/>
            <person name="Jiang F."/>
            <person name="Wang X."/>
            <person name="Yang P."/>
            <person name="Bao Y."/>
            <person name="Zhao W."/>
            <person name="Wang W."/>
            <person name="Lu H."/>
            <person name="Wang Q."/>
            <person name="Cui N."/>
            <person name="Li J."/>
            <person name="Chen X."/>
            <person name="Luo L."/>
            <person name="Yu J."/>
            <person name="Kang L."/>
            <person name="Cui F."/>
        </authorList>
    </citation>
    <scope>NUCLEOTIDE SEQUENCE [LARGE SCALE GENOMIC DNA]</scope>
    <source>
        <strain evidence="7">Lst14</strain>
    </source>
</reference>
<dbReference type="GO" id="GO:0035556">
    <property type="term" value="P:intracellular signal transduction"/>
    <property type="evidence" value="ECO:0007669"/>
    <property type="project" value="InterPro"/>
</dbReference>
<accession>A0A482XRJ8</accession>
<evidence type="ECO:0000313" key="7">
    <source>
        <dbReference type="EMBL" id="RZF48177.1"/>
    </source>
</evidence>
<comment type="caution">
    <text evidence="7">The sequence shown here is derived from an EMBL/GenBank/DDBJ whole genome shotgun (WGS) entry which is preliminary data.</text>
</comment>
<dbReference type="GO" id="GO:0046872">
    <property type="term" value="F:metal ion binding"/>
    <property type="evidence" value="ECO:0007669"/>
    <property type="project" value="UniProtKB-KW"/>
</dbReference>
<dbReference type="Pfam" id="PF00130">
    <property type="entry name" value="C1_1"/>
    <property type="match status" value="1"/>
</dbReference>
<organism evidence="7 8">
    <name type="scientific">Laodelphax striatellus</name>
    <name type="common">Small brown planthopper</name>
    <name type="synonym">Delphax striatella</name>
    <dbReference type="NCBI Taxonomy" id="195883"/>
    <lineage>
        <taxon>Eukaryota</taxon>
        <taxon>Metazoa</taxon>
        <taxon>Ecdysozoa</taxon>
        <taxon>Arthropoda</taxon>
        <taxon>Hexapoda</taxon>
        <taxon>Insecta</taxon>
        <taxon>Pterygota</taxon>
        <taxon>Neoptera</taxon>
        <taxon>Paraneoptera</taxon>
        <taxon>Hemiptera</taxon>
        <taxon>Auchenorrhyncha</taxon>
        <taxon>Fulgoroidea</taxon>
        <taxon>Delphacidae</taxon>
        <taxon>Criomorphinae</taxon>
        <taxon>Laodelphax</taxon>
    </lineage>
</organism>
<dbReference type="InParanoid" id="A0A482XRJ8"/>
<comment type="subcellular location">
    <subcellularLocation>
        <location evidence="1">Cytoplasm</location>
    </subcellularLocation>
</comment>
<dbReference type="InterPro" id="IPR046987">
    <property type="entry name" value="Myo9"/>
</dbReference>
<keyword evidence="3" id="KW-0479">Metal-binding</keyword>
<dbReference type="InterPro" id="IPR046349">
    <property type="entry name" value="C1-like_sf"/>
</dbReference>
<protein>
    <recommendedName>
        <fullName evidence="6">Phorbol-ester/DAG-type domain-containing protein</fullName>
    </recommendedName>
</protein>
<dbReference type="PANTHER" id="PTHR46184">
    <property type="entry name" value="UNCONVENTIONAL MYOSIN-IXB-LIKE PROTEIN"/>
    <property type="match status" value="1"/>
</dbReference>
<evidence type="ECO:0000259" key="6">
    <source>
        <dbReference type="PROSITE" id="PS50081"/>
    </source>
</evidence>
<name>A0A482XRJ8_LAOST</name>
<dbReference type="EMBL" id="QKKF02002731">
    <property type="protein sequence ID" value="RZF48177.1"/>
    <property type="molecule type" value="Genomic_DNA"/>
</dbReference>
<dbReference type="STRING" id="195883.A0A482XRJ8"/>
<evidence type="ECO:0000313" key="8">
    <source>
        <dbReference type="Proteomes" id="UP000291343"/>
    </source>
</evidence>
<dbReference type="PROSITE" id="PS50081">
    <property type="entry name" value="ZF_DAG_PE_2"/>
    <property type="match status" value="1"/>
</dbReference>
<dbReference type="CDD" id="cd00029">
    <property type="entry name" value="C1"/>
    <property type="match status" value="1"/>
</dbReference>
<feature type="region of interest" description="Disordered" evidence="5">
    <location>
        <begin position="21"/>
        <end position="49"/>
    </location>
</feature>
<evidence type="ECO:0000256" key="1">
    <source>
        <dbReference type="ARBA" id="ARBA00004496"/>
    </source>
</evidence>
<dbReference type="GO" id="GO:0051015">
    <property type="term" value="F:actin filament binding"/>
    <property type="evidence" value="ECO:0007669"/>
    <property type="project" value="TreeGrafter"/>
</dbReference>
<keyword evidence="4" id="KW-0862">Zinc</keyword>
<feature type="compositionally biased region" description="Low complexity" evidence="5">
    <location>
        <begin position="24"/>
        <end position="35"/>
    </location>
</feature>
<dbReference type="SUPFAM" id="SSF57889">
    <property type="entry name" value="Cysteine-rich domain"/>
    <property type="match status" value="1"/>
</dbReference>
<evidence type="ECO:0000256" key="5">
    <source>
        <dbReference type="SAM" id="MobiDB-lite"/>
    </source>
</evidence>
<keyword evidence="8" id="KW-1185">Reference proteome</keyword>
<keyword evidence="2" id="KW-0963">Cytoplasm</keyword>
<proteinExistence type="predicted"/>
<feature type="region of interest" description="Disordered" evidence="5">
    <location>
        <begin position="71"/>
        <end position="125"/>
    </location>
</feature>
<evidence type="ECO:0000256" key="4">
    <source>
        <dbReference type="ARBA" id="ARBA00022833"/>
    </source>
</evidence>
<dbReference type="Gene3D" id="3.30.60.20">
    <property type="match status" value="1"/>
</dbReference>
<dbReference type="GO" id="GO:0005737">
    <property type="term" value="C:cytoplasm"/>
    <property type="evidence" value="ECO:0007669"/>
    <property type="project" value="UniProtKB-SubCell"/>
</dbReference>
<gene>
    <name evidence="7" type="ORF">LSTR_LSTR015142</name>
</gene>
<feature type="region of interest" description="Disordered" evidence="5">
    <location>
        <begin position="151"/>
        <end position="181"/>
    </location>
</feature>
<feature type="compositionally biased region" description="Basic and acidic residues" evidence="5">
    <location>
        <begin position="161"/>
        <end position="178"/>
    </location>
</feature>
<dbReference type="GO" id="GO:0005096">
    <property type="term" value="F:GTPase activator activity"/>
    <property type="evidence" value="ECO:0007669"/>
    <property type="project" value="InterPro"/>
</dbReference>
<dbReference type="PANTHER" id="PTHR46184:SF5">
    <property type="entry name" value="UNCONVENTIONAL MYOSIN-IXA-LIKE"/>
    <property type="match status" value="1"/>
</dbReference>
<evidence type="ECO:0000256" key="2">
    <source>
        <dbReference type="ARBA" id="ARBA00022490"/>
    </source>
</evidence>
<feature type="compositionally biased region" description="Low complexity" evidence="5">
    <location>
        <begin position="73"/>
        <end position="101"/>
    </location>
</feature>
<dbReference type="GO" id="GO:0000146">
    <property type="term" value="F:microfilament motor activity"/>
    <property type="evidence" value="ECO:0007669"/>
    <property type="project" value="InterPro"/>
</dbReference>
<dbReference type="AlphaFoldDB" id="A0A482XRJ8"/>
<feature type="region of interest" description="Disordered" evidence="5">
    <location>
        <begin position="306"/>
        <end position="346"/>
    </location>
</feature>
<dbReference type="InterPro" id="IPR002219">
    <property type="entry name" value="PKC_DAG/PE"/>
</dbReference>
<feature type="domain" description="Phorbol-ester/DAG-type" evidence="6">
    <location>
        <begin position="239"/>
        <end position="293"/>
    </location>
</feature>